<dbReference type="EMBL" id="AP021857">
    <property type="protein sequence ID" value="BBO21192.1"/>
    <property type="molecule type" value="Genomic_DNA"/>
</dbReference>
<sequence>MKKRLALVCSLAAAPALAHHGVAGVGAAALEGPGAPVESATSAVLPEGSTLLALKIDHAKFQRGRLARPDVEGDFSRFTMLGVGHGFTPWFSAYAFLPYNVKADESGGFRTRGFADVSVLGQIGFRHDGKGFSLVPKSESLDEMEDWHFTVFGGASLPTGRPNYRLPDGSIDPGMSTGFGKPSYTLGLTATKMLTDKLTFNAEASTLWFKTYRYATDYTTGTDFTTRFGRELRLNGGLAWRIHTNPEQKLRTDLSLELQYLKLGRDVVDGVGEQATGGRMLYAVPGVRLYWDKFSFAVGVKKALWKNLNEQSQQQGAEGLEKYRLLISASMLF</sequence>
<dbReference type="Proteomes" id="UP000662914">
    <property type="component" value="Chromosome"/>
</dbReference>
<evidence type="ECO:0000256" key="1">
    <source>
        <dbReference type="SAM" id="SignalP"/>
    </source>
</evidence>
<name>A0A809RNP6_9PROT</name>
<protein>
    <recommendedName>
        <fullName evidence="4">Transporter</fullName>
    </recommendedName>
</protein>
<reference evidence="2" key="1">
    <citation type="journal article" name="DNA Res.">
        <title>The physiological potential of anammox bacteria as revealed by their core genome structure.</title>
        <authorList>
            <person name="Okubo T."/>
            <person name="Toyoda A."/>
            <person name="Fukuhara K."/>
            <person name="Uchiyama I."/>
            <person name="Harigaya Y."/>
            <person name="Kuroiwa M."/>
            <person name="Suzuki T."/>
            <person name="Murakami Y."/>
            <person name="Suwa Y."/>
            <person name="Takami H."/>
        </authorList>
    </citation>
    <scope>NUCLEOTIDE SEQUENCE</scope>
    <source>
        <strain evidence="2">317325-3</strain>
    </source>
</reference>
<feature type="signal peptide" evidence="1">
    <location>
        <begin position="1"/>
        <end position="18"/>
    </location>
</feature>
<organism evidence="2 3">
    <name type="scientific">Candidatus Desulfobacillus denitrificans</name>
    <dbReference type="NCBI Taxonomy" id="2608985"/>
    <lineage>
        <taxon>Bacteria</taxon>
        <taxon>Pseudomonadati</taxon>
        <taxon>Pseudomonadota</taxon>
        <taxon>Betaproteobacteria</taxon>
        <taxon>Candidatus Desulfobacillus</taxon>
    </lineage>
</organism>
<proteinExistence type="predicted"/>
<gene>
    <name evidence="2" type="ORF">DSYM_18910</name>
</gene>
<evidence type="ECO:0000313" key="3">
    <source>
        <dbReference type="Proteomes" id="UP000662914"/>
    </source>
</evidence>
<feature type="chain" id="PRO_5035209992" description="Transporter" evidence="1">
    <location>
        <begin position="19"/>
        <end position="333"/>
    </location>
</feature>
<keyword evidence="1" id="KW-0732">Signal</keyword>
<dbReference type="KEGG" id="ddz:DSYM_18910"/>
<evidence type="ECO:0008006" key="4">
    <source>
        <dbReference type="Google" id="ProtNLM"/>
    </source>
</evidence>
<accession>A0A809RNP6</accession>
<dbReference type="AlphaFoldDB" id="A0A809RNP6"/>
<evidence type="ECO:0000313" key="2">
    <source>
        <dbReference type="EMBL" id="BBO21192.1"/>
    </source>
</evidence>